<dbReference type="InterPro" id="IPR027417">
    <property type="entry name" value="P-loop_NTPase"/>
</dbReference>
<sequence>MGGKTIVHIDGVSGVGKTTAIKYIESLHKVNCIYNDYYEITKKAPEFYCKYNNKELEILYVAFQFLNINTFSYPHKHTIVDRSPLSSLWYVIIFNILEEFKHLETTDSFIEELKSNETTPIKSAINLSIKSALSPYMASSSRRHTFSETPLQKLMHHLMEEHTTIMITTSNIDAIATAVMDRGSDIEKQAAESHSFPMGYNYLVWYVYVQNRVFQTIRDDFLSPFHFYEVRDETELLTQYGKNKTIIEYLHKRGIENEKAKFSNIFKYGYNIKKLKKSIKLG</sequence>
<dbReference type="Gene3D" id="3.40.50.300">
    <property type="entry name" value="P-loop containing nucleotide triphosphate hydrolases"/>
    <property type="match status" value="1"/>
</dbReference>
<organism evidence="1 2">
    <name type="scientific">Penaeus monodon nudivirus</name>
    <dbReference type="NCBI Taxonomy" id="1529056"/>
    <lineage>
        <taxon>Viruses</taxon>
        <taxon>Viruses incertae sedis</taxon>
        <taxon>Naldaviricetes</taxon>
        <taxon>Lefavirales</taxon>
        <taxon>Nudiviridae</taxon>
        <taxon>Gammanudivirus</taxon>
        <taxon>Gammanudivirus pemonodonis</taxon>
    </lineage>
</organism>
<evidence type="ECO:0000313" key="1">
    <source>
        <dbReference type="EMBL" id="AII15805.1"/>
    </source>
</evidence>
<keyword evidence="2" id="KW-1185">Reference proteome</keyword>
<dbReference type="RefSeq" id="YP_009051855.1">
    <property type="nucleotide sequence ID" value="NC_024692.1"/>
</dbReference>
<reference evidence="1 2" key="1">
    <citation type="journal article" date="2014" name="BMC Genomics">
        <title>The genome and occlusion bodies of marine Penaeus monodon nudivirus (PmNV, also known as MBV and PemoNPV) suggest that it should be assigned to a new nudivirus genus that is distinct from the terrestrial nudiviruses.</title>
        <authorList>
            <person name="Yang Y.T."/>
            <person name="Lee D.Y."/>
            <person name="Wang Y."/>
            <person name="Hu J.M."/>
            <person name="Li W.H."/>
            <person name="Leu J.H."/>
            <person name="Chang G.D."/>
            <person name="Ke H.M."/>
            <person name="Kang S.T."/>
            <person name="Lin S.S."/>
            <person name="Kou G.H."/>
            <person name="Lo C.F."/>
        </authorList>
    </citation>
    <scope>NUCLEOTIDE SEQUENCE [LARGE SCALE GENOMIC DNA]</scope>
    <source>
        <strain evidence="1">Indonesia</strain>
    </source>
</reference>
<dbReference type="Proteomes" id="UP000203413">
    <property type="component" value="Segment"/>
</dbReference>
<accession>A0A076FDS3</accession>
<proteinExistence type="predicted"/>
<name>A0A076FDS3_9VIRU</name>
<gene>
    <name evidence="1" type="ORF">PmNV_017</name>
</gene>
<dbReference type="GeneID" id="20098323"/>
<dbReference type="KEGG" id="vg:20098323"/>
<evidence type="ECO:0000313" key="2">
    <source>
        <dbReference type="Proteomes" id="UP000203413"/>
    </source>
</evidence>
<dbReference type="SUPFAM" id="SSF52540">
    <property type="entry name" value="P-loop containing nucleoside triphosphate hydrolases"/>
    <property type="match status" value="2"/>
</dbReference>
<protein>
    <submittedName>
        <fullName evidence="1">HZV_115-like protein</fullName>
    </submittedName>
</protein>
<dbReference type="EMBL" id="KJ184318">
    <property type="protein sequence ID" value="AII15805.1"/>
    <property type="molecule type" value="Genomic_DNA"/>
</dbReference>